<dbReference type="EMBL" id="CM017873">
    <property type="protein sequence ID" value="KAG1330668.1"/>
    <property type="molecule type" value="Genomic_DNA"/>
</dbReference>
<feature type="compositionally biased region" description="Basic and acidic residues" evidence="1">
    <location>
        <begin position="67"/>
        <end position="76"/>
    </location>
</feature>
<dbReference type="Proteomes" id="UP000797356">
    <property type="component" value="Chromosome 2"/>
</dbReference>
<dbReference type="AlphaFoldDB" id="A0A8K0HYM4"/>
<proteinExistence type="predicted"/>
<keyword evidence="3" id="KW-1185">Reference proteome</keyword>
<accession>A0A8K0HYM4</accession>
<organism evidence="2 3">
    <name type="scientific">Cocos nucifera</name>
    <name type="common">Coconut palm</name>
    <dbReference type="NCBI Taxonomy" id="13894"/>
    <lineage>
        <taxon>Eukaryota</taxon>
        <taxon>Viridiplantae</taxon>
        <taxon>Streptophyta</taxon>
        <taxon>Embryophyta</taxon>
        <taxon>Tracheophyta</taxon>
        <taxon>Spermatophyta</taxon>
        <taxon>Magnoliopsida</taxon>
        <taxon>Liliopsida</taxon>
        <taxon>Arecaceae</taxon>
        <taxon>Arecoideae</taxon>
        <taxon>Cocoseae</taxon>
        <taxon>Attaleinae</taxon>
        <taxon>Cocos</taxon>
    </lineage>
</organism>
<evidence type="ECO:0000313" key="3">
    <source>
        <dbReference type="Proteomes" id="UP000797356"/>
    </source>
</evidence>
<evidence type="ECO:0000313" key="2">
    <source>
        <dbReference type="EMBL" id="KAG1330668.1"/>
    </source>
</evidence>
<gene>
    <name evidence="2" type="ORF">COCNU_02G006360</name>
</gene>
<feature type="region of interest" description="Disordered" evidence="1">
    <location>
        <begin position="61"/>
        <end position="80"/>
    </location>
</feature>
<protein>
    <submittedName>
        <fullName evidence="2">Uncharacterized protein</fullName>
    </submittedName>
</protein>
<name>A0A8K0HYM4_COCNU</name>
<reference evidence="2" key="2">
    <citation type="submission" date="2019-07" db="EMBL/GenBank/DDBJ databases">
        <authorList>
            <person name="Yang Y."/>
            <person name="Bocs S."/>
            <person name="Baudouin L."/>
        </authorList>
    </citation>
    <scope>NUCLEOTIDE SEQUENCE</scope>
    <source>
        <tissue evidence="2">Spear leaf of Hainan Tall coconut</tissue>
    </source>
</reference>
<sequence>MPDFEPDSITFLALFKSPSILSLISYQKSPDLDDVRYRFVEFFIGCFRNAAASSHWKNKLETGSTSEDSKHGKVDQLKNQSGLEENLEQKKLDRVDIVSSLKKIVIEGSVDSKIVQKISKDATVDPVMKILLRNRIMYRSLILKQSNIDVSCVDLISHKDEELTNFEMISEIKQQRDMLGSNKASQAEDVVKQLFTDLDLSSIIILNAEEEEEGGADEAPGDQMKDGTLVTTSTPIEGISVSSMPMDATRQLATKVPLESQGVAPTEAVSPTDIVPTTEVEITLDPVLEQLIDR</sequence>
<evidence type="ECO:0000256" key="1">
    <source>
        <dbReference type="SAM" id="MobiDB-lite"/>
    </source>
</evidence>
<comment type="caution">
    <text evidence="2">The sequence shown here is derived from an EMBL/GenBank/DDBJ whole genome shotgun (WGS) entry which is preliminary data.</text>
</comment>
<reference evidence="2" key="1">
    <citation type="journal article" date="2017" name="Gigascience">
        <title>The genome draft of coconut (Cocos nucifera).</title>
        <authorList>
            <person name="Xiao Y."/>
            <person name="Xu P."/>
            <person name="Fan H."/>
            <person name="Baudouin L."/>
            <person name="Xia W."/>
            <person name="Bocs S."/>
            <person name="Xu J."/>
            <person name="Li Q."/>
            <person name="Guo A."/>
            <person name="Zhou L."/>
            <person name="Li J."/>
            <person name="Wu Y."/>
            <person name="Ma Z."/>
            <person name="Armero A."/>
            <person name="Issali A.E."/>
            <person name="Liu N."/>
            <person name="Peng M."/>
            <person name="Yang Y."/>
        </authorList>
    </citation>
    <scope>NUCLEOTIDE SEQUENCE</scope>
    <source>
        <tissue evidence="2">Spear leaf of Hainan Tall coconut</tissue>
    </source>
</reference>